<organism evidence="6 7">
    <name type="scientific">Marinobacter confluentis</name>
    <dbReference type="NCBI Taxonomy" id="1697557"/>
    <lineage>
        <taxon>Bacteria</taxon>
        <taxon>Pseudomonadati</taxon>
        <taxon>Pseudomonadota</taxon>
        <taxon>Gammaproteobacteria</taxon>
        <taxon>Pseudomonadales</taxon>
        <taxon>Marinobacteraceae</taxon>
        <taxon>Marinobacter</taxon>
    </lineage>
</organism>
<dbReference type="RefSeq" id="WP_135803529.1">
    <property type="nucleotide sequence ID" value="NZ_SRPF01000003.1"/>
</dbReference>
<accession>A0A4Z1BX81</accession>
<protein>
    <recommendedName>
        <fullName evidence="2">diguanylate cyclase</fullName>
        <ecNumber evidence="2">2.7.7.65</ecNumber>
    </recommendedName>
</protein>
<feature type="domain" description="GGDEF" evidence="5">
    <location>
        <begin position="257"/>
        <end position="390"/>
    </location>
</feature>
<keyword evidence="4" id="KW-0812">Transmembrane</keyword>
<dbReference type="SUPFAM" id="SSF55073">
    <property type="entry name" value="Nucleotide cyclase"/>
    <property type="match status" value="1"/>
</dbReference>
<dbReference type="InterPro" id="IPR000160">
    <property type="entry name" value="GGDEF_dom"/>
</dbReference>
<proteinExistence type="predicted"/>
<dbReference type="InterPro" id="IPR043128">
    <property type="entry name" value="Rev_trsase/Diguanyl_cyclase"/>
</dbReference>
<comment type="catalytic activity">
    <reaction evidence="3">
        <text>2 GTP = 3',3'-c-di-GMP + 2 diphosphate</text>
        <dbReference type="Rhea" id="RHEA:24898"/>
        <dbReference type="ChEBI" id="CHEBI:33019"/>
        <dbReference type="ChEBI" id="CHEBI:37565"/>
        <dbReference type="ChEBI" id="CHEBI:58805"/>
        <dbReference type="EC" id="2.7.7.65"/>
    </reaction>
</comment>
<evidence type="ECO:0000259" key="5">
    <source>
        <dbReference type="PROSITE" id="PS50887"/>
    </source>
</evidence>
<dbReference type="PROSITE" id="PS50887">
    <property type="entry name" value="GGDEF"/>
    <property type="match status" value="1"/>
</dbReference>
<dbReference type="OrthoDB" id="9813903at2"/>
<dbReference type="PANTHER" id="PTHR45138:SF9">
    <property type="entry name" value="DIGUANYLATE CYCLASE DGCM-RELATED"/>
    <property type="match status" value="1"/>
</dbReference>
<dbReference type="InterPro" id="IPR029787">
    <property type="entry name" value="Nucleotide_cyclase"/>
</dbReference>
<dbReference type="CDD" id="cd01949">
    <property type="entry name" value="GGDEF"/>
    <property type="match status" value="1"/>
</dbReference>
<feature type="transmembrane region" description="Helical" evidence="4">
    <location>
        <begin position="6"/>
        <end position="28"/>
    </location>
</feature>
<dbReference type="GO" id="GO:0052621">
    <property type="term" value="F:diguanylate cyclase activity"/>
    <property type="evidence" value="ECO:0007669"/>
    <property type="project" value="UniProtKB-EC"/>
</dbReference>
<dbReference type="FunFam" id="3.30.70.270:FF:000001">
    <property type="entry name" value="Diguanylate cyclase domain protein"/>
    <property type="match status" value="1"/>
</dbReference>
<dbReference type="Proteomes" id="UP000298325">
    <property type="component" value="Unassembled WGS sequence"/>
</dbReference>
<evidence type="ECO:0000256" key="2">
    <source>
        <dbReference type="ARBA" id="ARBA00012528"/>
    </source>
</evidence>
<dbReference type="EMBL" id="SRPF01000003">
    <property type="protein sequence ID" value="TGN39220.1"/>
    <property type="molecule type" value="Genomic_DNA"/>
</dbReference>
<comment type="caution">
    <text evidence="6">The sequence shown here is derived from an EMBL/GenBank/DDBJ whole genome shotgun (WGS) entry which is preliminary data.</text>
</comment>
<dbReference type="PANTHER" id="PTHR45138">
    <property type="entry name" value="REGULATORY COMPONENTS OF SENSORY TRANSDUCTION SYSTEM"/>
    <property type="match status" value="1"/>
</dbReference>
<feature type="transmembrane region" description="Helical" evidence="4">
    <location>
        <begin position="40"/>
        <end position="57"/>
    </location>
</feature>
<evidence type="ECO:0000313" key="6">
    <source>
        <dbReference type="EMBL" id="TGN39220.1"/>
    </source>
</evidence>
<feature type="transmembrane region" description="Helical" evidence="4">
    <location>
        <begin position="128"/>
        <end position="146"/>
    </location>
</feature>
<comment type="cofactor">
    <cofactor evidence="1">
        <name>Mg(2+)</name>
        <dbReference type="ChEBI" id="CHEBI:18420"/>
    </cofactor>
</comment>
<evidence type="ECO:0000313" key="7">
    <source>
        <dbReference type="Proteomes" id="UP000298325"/>
    </source>
</evidence>
<dbReference type="InterPro" id="IPR050469">
    <property type="entry name" value="Diguanylate_Cyclase"/>
</dbReference>
<reference evidence="6 7" key="1">
    <citation type="submission" date="2019-04" db="EMBL/GenBank/DDBJ databases">
        <authorList>
            <person name="Park S."/>
            <person name="Yoon J.-H."/>
        </authorList>
    </citation>
    <scope>NUCLEOTIDE SEQUENCE [LARGE SCALE GENOMIC DNA]</scope>
    <source>
        <strain evidence="6 7">HJM-18</strain>
    </source>
</reference>
<feature type="transmembrane region" description="Helical" evidence="4">
    <location>
        <begin position="191"/>
        <end position="216"/>
    </location>
</feature>
<feature type="transmembrane region" description="Helical" evidence="4">
    <location>
        <begin position="158"/>
        <end position="179"/>
    </location>
</feature>
<gene>
    <name evidence="6" type="ORF">E5Q11_11245</name>
</gene>
<sequence length="397" mass="43207">MNTGIHLPTLLMLSVALNVLIGALLWWIYHLRGQQPCFRLWALACAAFAGGSLLAAARELVDAPFVTGFVALAFLGLSPLLVLMGLQSFARLPLRRQRLFRRAALGAFAVYLLLIGATFLPAPTLSRGVTALFSALVFSIAVYRLSVIATQIQLPVRVLQVLFTVHGILMMSQALVITVDFLGSGVPGLDTLLRVILINHILLATGTALALPLMAFSVSENRLRALAERDSLTGLYNRRSVLREGARAFSKARAGNSALAVLMLDLDHFKRINDQWGHSIGDEVLRFVARTLEDELRDNDIVGRVGGEEFIAVLPLAPGEDFTHIANRLLGAISRHGSEIRGRHMALSASLGGILMSPKHRSLADMLQEADIALYTAKNKGRNRAEFPENTEQPAVV</sequence>
<dbReference type="Gene3D" id="3.30.70.270">
    <property type="match status" value="1"/>
</dbReference>
<evidence type="ECO:0000256" key="1">
    <source>
        <dbReference type="ARBA" id="ARBA00001946"/>
    </source>
</evidence>
<dbReference type="Pfam" id="PF00990">
    <property type="entry name" value="GGDEF"/>
    <property type="match status" value="1"/>
</dbReference>
<keyword evidence="7" id="KW-1185">Reference proteome</keyword>
<evidence type="ECO:0000256" key="4">
    <source>
        <dbReference type="SAM" id="Phobius"/>
    </source>
</evidence>
<feature type="transmembrane region" description="Helical" evidence="4">
    <location>
        <begin position="103"/>
        <end position="122"/>
    </location>
</feature>
<evidence type="ECO:0000256" key="3">
    <source>
        <dbReference type="ARBA" id="ARBA00034247"/>
    </source>
</evidence>
<keyword evidence="4" id="KW-1133">Transmembrane helix</keyword>
<dbReference type="SMART" id="SM00267">
    <property type="entry name" value="GGDEF"/>
    <property type="match status" value="1"/>
</dbReference>
<feature type="transmembrane region" description="Helical" evidence="4">
    <location>
        <begin position="63"/>
        <end position="83"/>
    </location>
</feature>
<dbReference type="NCBIfam" id="TIGR00254">
    <property type="entry name" value="GGDEF"/>
    <property type="match status" value="1"/>
</dbReference>
<dbReference type="EC" id="2.7.7.65" evidence="2"/>
<dbReference type="AlphaFoldDB" id="A0A4Z1BX81"/>
<keyword evidence="4" id="KW-0472">Membrane</keyword>
<name>A0A4Z1BX81_9GAMM</name>